<dbReference type="Proteomes" id="UP000219994">
    <property type="component" value="Unassembled WGS sequence"/>
</dbReference>
<dbReference type="EMBL" id="NAEP01000028">
    <property type="protein sequence ID" value="PDQ35680.1"/>
    <property type="molecule type" value="Genomic_DNA"/>
</dbReference>
<dbReference type="Gene3D" id="1.10.10.2840">
    <property type="entry name" value="PucR C-terminal helix-turn-helix domain"/>
    <property type="match status" value="1"/>
</dbReference>
<sequence length="503" mass="54671">MTKMSNKPIRSARLYIERMVMDLAAAARVARASVAGAPIPLERAVDDVVFLREFSVVANEKFVSLVVAGVDEISTAIRDSGQRLDTLREAVPVTYVPANAVRKLSDVATAAGLTVLVSTELDLVLLHARLTTALAIDRAAEARLITAGTRVLAQVARRGGIEAMIVELAHQLNGWCVLLDNHGRAMTSAGAGALHLEDAASAAMNRATRVRHPGLQVHRVGEAKDLRAFLVVASRDGSTSRTRDLAAQASALLDLLVRTHEHSVTERLGRELLVRSVLCDAPSSPEILLKRWDVRDETLTGFVISARTRVVEVERKVLRWLDELGAVHTILTEKDRVIGLISDDLVAEFATRVESTFVEAGAMLRCGFGSSAPLSRLRSSIVEARQAHESAILRGHSVVHYSAIPTVQLILDALEDDQLIQLMKPLAALRAPALGGHLVETLRIYLAEHGSWGVTAERLGVHRHTLKNRITRIEELTGLSLNDPDDRFTAWVALRALGAASEH</sequence>
<evidence type="ECO:0000259" key="1">
    <source>
        <dbReference type="Pfam" id="PF13556"/>
    </source>
</evidence>
<evidence type="ECO:0000313" key="3">
    <source>
        <dbReference type="Proteomes" id="UP000219994"/>
    </source>
</evidence>
<dbReference type="AlphaFoldDB" id="A0A2A6FSM2"/>
<comment type="caution">
    <text evidence="2">The sequence shown here is derived from an EMBL/GenBank/DDBJ whole genome shotgun (WGS) entry which is preliminary data.</text>
</comment>
<protein>
    <recommendedName>
        <fullName evidence="1">PucR C-terminal helix-turn-helix domain-containing protein</fullName>
    </recommendedName>
</protein>
<dbReference type="PANTHER" id="PTHR33744:SF1">
    <property type="entry name" value="DNA-BINDING TRANSCRIPTIONAL ACTIVATOR ADER"/>
    <property type="match status" value="1"/>
</dbReference>
<name>A0A2A6FSM2_9MICO</name>
<dbReference type="PANTHER" id="PTHR33744">
    <property type="entry name" value="CARBOHYDRATE DIACID REGULATOR"/>
    <property type="match status" value="1"/>
</dbReference>
<proteinExistence type="predicted"/>
<organism evidence="2 3">
    <name type="scientific">Candidatus Lumbricidiphila eiseniae</name>
    <dbReference type="NCBI Taxonomy" id="1969409"/>
    <lineage>
        <taxon>Bacteria</taxon>
        <taxon>Bacillati</taxon>
        <taxon>Actinomycetota</taxon>
        <taxon>Actinomycetes</taxon>
        <taxon>Micrococcales</taxon>
        <taxon>Microbacteriaceae</taxon>
        <taxon>Candidatus Lumbricidiphila</taxon>
    </lineage>
</organism>
<evidence type="ECO:0000313" key="2">
    <source>
        <dbReference type="EMBL" id="PDQ35680.1"/>
    </source>
</evidence>
<accession>A0A2A6FSM2</accession>
<dbReference type="InterPro" id="IPR051448">
    <property type="entry name" value="CdaR-like_regulators"/>
</dbReference>
<dbReference type="InterPro" id="IPR025736">
    <property type="entry name" value="PucR_C-HTH_dom"/>
</dbReference>
<feature type="domain" description="PucR C-terminal helix-turn-helix" evidence="1">
    <location>
        <begin position="438"/>
        <end position="496"/>
    </location>
</feature>
<gene>
    <name evidence="2" type="ORF">B5766_04270</name>
</gene>
<dbReference type="Pfam" id="PF13556">
    <property type="entry name" value="HTH_30"/>
    <property type="match status" value="1"/>
</dbReference>
<dbReference type="InterPro" id="IPR042070">
    <property type="entry name" value="PucR_C-HTH_sf"/>
</dbReference>
<reference evidence="3" key="1">
    <citation type="submission" date="2017-03" db="EMBL/GenBank/DDBJ databases">
        <authorList>
            <person name="Lund M.B."/>
        </authorList>
    </citation>
    <scope>NUCLEOTIDE SEQUENCE [LARGE SCALE GENOMIC DNA]</scope>
</reference>